<comment type="catalytic activity">
    <reaction evidence="1 18 19">
        <text>(6R)-NADHX = (6S)-NADHX</text>
        <dbReference type="Rhea" id="RHEA:32215"/>
        <dbReference type="ChEBI" id="CHEBI:64074"/>
        <dbReference type="ChEBI" id="CHEBI:64075"/>
        <dbReference type="EC" id="5.1.99.6"/>
    </reaction>
</comment>
<evidence type="ECO:0000259" key="20">
    <source>
        <dbReference type="PROSITE" id="PS51383"/>
    </source>
</evidence>
<dbReference type="InterPro" id="IPR000631">
    <property type="entry name" value="CARKD"/>
</dbReference>
<gene>
    <name evidence="17" type="primary">nnrD</name>
    <name evidence="18" type="synonym">nnrE</name>
    <name evidence="22" type="ORF">HQN79_02495</name>
</gene>
<keyword evidence="11 18" id="KW-0413">Isomerase</keyword>
<comment type="catalytic activity">
    <reaction evidence="15 17 19">
        <text>(6S)-NADHX + ADP = AMP + phosphate + NADH + H(+)</text>
        <dbReference type="Rhea" id="RHEA:32223"/>
        <dbReference type="ChEBI" id="CHEBI:15378"/>
        <dbReference type="ChEBI" id="CHEBI:43474"/>
        <dbReference type="ChEBI" id="CHEBI:57945"/>
        <dbReference type="ChEBI" id="CHEBI:64074"/>
        <dbReference type="ChEBI" id="CHEBI:456215"/>
        <dbReference type="ChEBI" id="CHEBI:456216"/>
        <dbReference type="EC" id="4.2.1.136"/>
    </reaction>
</comment>
<evidence type="ECO:0000256" key="13">
    <source>
        <dbReference type="ARBA" id="ARBA00023268"/>
    </source>
</evidence>
<comment type="catalytic activity">
    <reaction evidence="2 18 19">
        <text>(6R)-NADPHX = (6S)-NADPHX</text>
        <dbReference type="Rhea" id="RHEA:32227"/>
        <dbReference type="ChEBI" id="CHEBI:64076"/>
        <dbReference type="ChEBI" id="CHEBI:64077"/>
        <dbReference type="EC" id="5.1.99.6"/>
    </reaction>
</comment>
<evidence type="ECO:0000256" key="11">
    <source>
        <dbReference type="ARBA" id="ARBA00023235"/>
    </source>
</evidence>
<feature type="binding site" evidence="18">
    <location>
        <position position="134"/>
    </location>
    <ligand>
        <name>K(+)</name>
        <dbReference type="ChEBI" id="CHEBI:29103"/>
    </ligand>
</feature>
<dbReference type="EC" id="4.2.1.136" evidence="19"/>
<feature type="binding site" evidence="18">
    <location>
        <begin position="66"/>
        <end position="70"/>
    </location>
    <ligand>
        <name>(6S)-NADPHX</name>
        <dbReference type="ChEBI" id="CHEBI:64076"/>
    </ligand>
</feature>
<comment type="function">
    <text evidence="17">Catalyzes the dehydration of the S-form of NAD(P)HX at the expense of ADP, which is converted to AMP. Together with NAD(P)HX epimerase, which catalyzes the epimerization of the S- and R-forms, the enzyme allows the repair of both epimers of NAD(P)HX, a damaged form of NAD(P)H that is a result of enzymatic or heat-dependent hydration.</text>
</comment>
<feature type="binding site" evidence="18">
    <location>
        <begin position="138"/>
        <end position="144"/>
    </location>
    <ligand>
        <name>(6S)-NADPHX</name>
        <dbReference type="ChEBI" id="CHEBI:64076"/>
    </ligand>
</feature>
<keyword evidence="12 17" id="KW-0456">Lyase</keyword>
<evidence type="ECO:0000256" key="3">
    <source>
        <dbReference type="ARBA" id="ARBA00006001"/>
    </source>
</evidence>
<dbReference type="InterPro" id="IPR017953">
    <property type="entry name" value="Carbohydrate_kinase_pred_CS"/>
</dbReference>
<dbReference type="HAMAP" id="MF_01965">
    <property type="entry name" value="NADHX_dehydratase"/>
    <property type="match status" value="1"/>
</dbReference>
<comment type="similarity">
    <text evidence="4 19">In the C-terminal section; belongs to the NnrD/CARKD family.</text>
</comment>
<keyword evidence="8 17" id="KW-0521">NADP</keyword>
<evidence type="ECO:0000256" key="8">
    <source>
        <dbReference type="ARBA" id="ARBA00022857"/>
    </source>
</evidence>
<dbReference type="GO" id="GO:0052855">
    <property type="term" value="F:ADP-dependent NAD(P)H-hydrate dehydratase activity"/>
    <property type="evidence" value="ECO:0007669"/>
    <property type="project" value="UniProtKB-UniRule"/>
</dbReference>
<comment type="similarity">
    <text evidence="17">Belongs to the NnrD/CARKD family.</text>
</comment>
<dbReference type="RefSeq" id="WP_173284119.1">
    <property type="nucleotide sequence ID" value="NZ_CP054020.1"/>
</dbReference>
<comment type="catalytic activity">
    <reaction evidence="16 17 19">
        <text>(6S)-NADPHX + ADP = AMP + phosphate + NADPH + H(+)</text>
        <dbReference type="Rhea" id="RHEA:32235"/>
        <dbReference type="ChEBI" id="CHEBI:15378"/>
        <dbReference type="ChEBI" id="CHEBI:43474"/>
        <dbReference type="ChEBI" id="CHEBI:57783"/>
        <dbReference type="ChEBI" id="CHEBI:64076"/>
        <dbReference type="ChEBI" id="CHEBI:456215"/>
        <dbReference type="ChEBI" id="CHEBI:456216"/>
        <dbReference type="EC" id="4.2.1.136"/>
    </reaction>
</comment>
<feature type="binding site" evidence="17">
    <location>
        <position position="453"/>
    </location>
    <ligand>
        <name>(6S)-NADPHX</name>
        <dbReference type="ChEBI" id="CHEBI:64076"/>
    </ligand>
</feature>
<evidence type="ECO:0000256" key="18">
    <source>
        <dbReference type="HAMAP-Rule" id="MF_01966"/>
    </source>
</evidence>
<evidence type="ECO:0000256" key="14">
    <source>
        <dbReference type="ARBA" id="ARBA00025153"/>
    </source>
</evidence>
<comment type="similarity">
    <text evidence="18">Belongs to the NnrE/AIBP family.</text>
</comment>
<keyword evidence="7 17" id="KW-0067">ATP-binding</keyword>
<dbReference type="PANTHER" id="PTHR12592:SF0">
    <property type="entry name" value="ATP-DEPENDENT (S)-NAD(P)H-HYDRATE DEHYDRATASE"/>
    <property type="match status" value="1"/>
</dbReference>
<protein>
    <recommendedName>
        <fullName evidence="19">Bifunctional NAD(P)H-hydrate repair enzyme</fullName>
    </recommendedName>
    <alternativeName>
        <fullName evidence="19">Nicotinamide nucleotide repair protein</fullName>
    </alternativeName>
    <domain>
        <recommendedName>
            <fullName evidence="19">ADP-dependent (S)-NAD(P)H-hydrate dehydratase</fullName>
            <ecNumber evidence="19">4.2.1.136</ecNumber>
        </recommendedName>
        <alternativeName>
            <fullName evidence="19">ADP-dependent NAD(P)HX dehydratase</fullName>
        </alternativeName>
    </domain>
    <domain>
        <recommendedName>
            <fullName evidence="19">NAD(P)H-hydrate epimerase</fullName>
            <ecNumber evidence="19">5.1.99.6</ecNumber>
        </recommendedName>
    </domain>
</protein>
<evidence type="ECO:0000313" key="22">
    <source>
        <dbReference type="EMBL" id="QKI88521.1"/>
    </source>
</evidence>
<feature type="binding site" evidence="18">
    <location>
        <position position="170"/>
    </location>
    <ligand>
        <name>K(+)</name>
        <dbReference type="ChEBI" id="CHEBI:29103"/>
    </ligand>
</feature>
<comment type="similarity">
    <text evidence="3 19">In the N-terminal section; belongs to the NnrE/AIBP family.</text>
</comment>
<sequence>MEPQQNLSHTHLFSAQQSRQIDRFAIQSLNMPGILLMKRAAWHAFQTTQAFYPDIRKLDILCGTGNNGGDGFALAQFAQLQGKEARIWLLGDAQKIQHDALTTFKEAQALGIPIQSISKYPSAQTHHEKRLIIDALFGTGLDRPLSAELQTLIQAINEKDLPVIALDTPSGLDSDSGRILGAAIQAQHTCSFITYKIGQFTLHGRDLCGQIHFFDLGLPDDAYRQNLADSIGMHGMRYWRDKIPKPDSTHHKGRAGVDLLIGGNSQMEGALQIAASGSLHCGAGLVHIYSPHSGYLRDIPEIQCHAPENSDLKTLIAKADAIAIGPGLGQNDWARQSLRELIENAHNKTLILDADALNLLAQKDDSEIAAIRKTLQQGHNEWILTPHPGEAARLLNCSVEDIQNDRAHAIRQLQQKYGGIVVLKGNGSLIFDGKQMELCPDGNPGMAVGGMGDLLSGIICALAAQNKNPFTAACLGVYLHANAGDKAAETFGLAGVTPSRMLDSIGKLLE</sequence>
<evidence type="ECO:0000256" key="7">
    <source>
        <dbReference type="ARBA" id="ARBA00022840"/>
    </source>
</evidence>
<accession>A0A7D4SMG0</accession>
<reference evidence="22 23" key="1">
    <citation type="submission" date="2020-05" db="EMBL/GenBank/DDBJ databases">
        <title>Thiomicrorhabdus sediminis sp.nov. and Thiomicrorhabdus xiamenensis sp.nov., novel sulfur-oxidizing bacteria isolated from coastal sediment.</title>
        <authorList>
            <person name="Liu X."/>
        </authorList>
    </citation>
    <scope>NUCLEOTIDE SEQUENCE [LARGE SCALE GENOMIC DNA]</scope>
    <source>
        <strain evidence="22 23">G2</strain>
    </source>
</reference>
<dbReference type="Proteomes" id="UP000504724">
    <property type="component" value="Chromosome"/>
</dbReference>
<evidence type="ECO:0000313" key="23">
    <source>
        <dbReference type="Proteomes" id="UP000504724"/>
    </source>
</evidence>
<dbReference type="EMBL" id="CP054020">
    <property type="protein sequence ID" value="QKI88521.1"/>
    <property type="molecule type" value="Genomic_DNA"/>
</dbReference>
<keyword evidence="5 18" id="KW-0479">Metal-binding</keyword>
<feature type="binding site" evidence="17">
    <location>
        <position position="327"/>
    </location>
    <ligand>
        <name>(6S)-NADPHX</name>
        <dbReference type="ChEBI" id="CHEBI:64076"/>
    </ligand>
</feature>
<evidence type="ECO:0000256" key="5">
    <source>
        <dbReference type="ARBA" id="ARBA00022723"/>
    </source>
</evidence>
<proteinExistence type="inferred from homology"/>
<keyword evidence="23" id="KW-1185">Reference proteome</keyword>
<dbReference type="InterPro" id="IPR004443">
    <property type="entry name" value="YjeF_N_dom"/>
</dbReference>
<name>A0A7D4SMG0_9GAMM</name>
<dbReference type="PROSITE" id="PS51383">
    <property type="entry name" value="YJEF_C_3"/>
    <property type="match status" value="1"/>
</dbReference>
<dbReference type="InterPro" id="IPR029056">
    <property type="entry name" value="Ribokinase-like"/>
</dbReference>
<dbReference type="KEGG" id="txa:HQN79_02495"/>
<evidence type="ECO:0000256" key="9">
    <source>
        <dbReference type="ARBA" id="ARBA00022958"/>
    </source>
</evidence>
<feature type="binding site" evidence="17">
    <location>
        <begin position="424"/>
        <end position="428"/>
    </location>
    <ligand>
        <name>AMP</name>
        <dbReference type="ChEBI" id="CHEBI:456215"/>
    </ligand>
</feature>
<comment type="function">
    <text evidence="18">Catalyzes the epimerization of the S- and R-forms of NAD(P)HX, a damaged form of NAD(P)H that is a result of enzymatic or heat-dependent hydration. This is a prerequisite for the S-specific NAD(P)H-hydrate dehydratase to allow the repair of both epimers of NAD(P)HX.</text>
</comment>
<feature type="binding site" evidence="18">
    <location>
        <position position="67"/>
    </location>
    <ligand>
        <name>K(+)</name>
        <dbReference type="ChEBI" id="CHEBI:29103"/>
    </ligand>
</feature>
<dbReference type="HAMAP" id="MF_01966">
    <property type="entry name" value="NADHX_epimerase"/>
    <property type="match status" value="1"/>
</dbReference>
<dbReference type="PANTHER" id="PTHR12592">
    <property type="entry name" value="ATP-DEPENDENT (S)-NAD(P)H-HYDRATE DEHYDRATASE FAMILY MEMBER"/>
    <property type="match status" value="1"/>
</dbReference>
<dbReference type="GO" id="GO:0046496">
    <property type="term" value="P:nicotinamide nucleotide metabolic process"/>
    <property type="evidence" value="ECO:0007669"/>
    <property type="project" value="UniProtKB-UniRule"/>
</dbReference>
<dbReference type="CDD" id="cd01171">
    <property type="entry name" value="YXKO-related"/>
    <property type="match status" value="1"/>
</dbReference>
<comment type="cofactor">
    <cofactor evidence="17">
        <name>Mg(2+)</name>
        <dbReference type="ChEBI" id="CHEBI:18420"/>
    </cofactor>
</comment>
<evidence type="ECO:0000256" key="15">
    <source>
        <dbReference type="ARBA" id="ARBA00048238"/>
    </source>
</evidence>
<dbReference type="GO" id="GO:0052856">
    <property type="term" value="F:NAD(P)HX epimerase activity"/>
    <property type="evidence" value="ECO:0007669"/>
    <property type="project" value="UniProtKB-UniRule"/>
</dbReference>
<dbReference type="PROSITE" id="PS51385">
    <property type="entry name" value="YJEF_N"/>
    <property type="match status" value="1"/>
</dbReference>
<dbReference type="NCBIfam" id="TIGR00197">
    <property type="entry name" value="yjeF_nterm"/>
    <property type="match status" value="1"/>
</dbReference>
<keyword evidence="6 17" id="KW-0547">Nucleotide-binding</keyword>
<comment type="function">
    <text evidence="14 19">Bifunctional enzyme that catalyzes the epimerization of the S- and R-forms of NAD(P)HX and the dehydration of the S-form of NAD(P)HX at the expense of ADP, which is converted to AMP. This allows the repair of both epimers of NAD(P)HX, a damaged form of NAD(P)H that is a result of enzymatic or heat-dependent hydration.</text>
</comment>
<dbReference type="GO" id="GO:0110051">
    <property type="term" value="P:metabolite repair"/>
    <property type="evidence" value="ECO:0007669"/>
    <property type="project" value="TreeGrafter"/>
</dbReference>
<evidence type="ECO:0000256" key="17">
    <source>
        <dbReference type="HAMAP-Rule" id="MF_01965"/>
    </source>
</evidence>
<dbReference type="GO" id="GO:0046872">
    <property type="term" value="F:metal ion binding"/>
    <property type="evidence" value="ECO:0007669"/>
    <property type="project" value="UniProtKB-UniRule"/>
</dbReference>
<feature type="binding site" evidence="18">
    <location>
        <position position="167"/>
    </location>
    <ligand>
        <name>(6S)-NADPHX</name>
        <dbReference type="ChEBI" id="CHEBI:64076"/>
    </ligand>
</feature>
<evidence type="ECO:0000256" key="12">
    <source>
        <dbReference type="ARBA" id="ARBA00023239"/>
    </source>
</evidence>
<evidence type="ECO:0000256" key="4">
    <source>
        <dbReference type="ARBA" id="ARBA00009524"/>
    </source>
</evidence>
<feature type="binding site" evidence="17">
    <location>
        <position position="387"/>
    </location>
    <ligand>
        <name>(6S)-NADPHX</name>
        <dbReference type="ChEBI" id="CHEBI:64076"/>
    </ligand>
</feature>
<evidence type="ECO:0000256" key="10">
    <source>
        <dbReference type="ARBA" id="ARBA00023027"/>
    </source>
</evidence>
<organism evidence="22 23">
    <name type="scientific">Thiomicrorhabdus xiamenensis</name>
    <dbReference type="NCBI Taxonomy" id="2739063"/>
    <lineage>
        <taxon>Bacteria</taxon>
        <taxon>Pseudomonadati</taxon>
        <taxon>Pseudomonadota</taxon>
        <taxon>Gammaproteobacteria</taxon>
        <taxon>Thiotrichales</taxon>
        <taxon>Piscirickettsiaceae</taxon>
        <taxon>Thiomicrorhabdus</taxon>
    </lineage>
</organism>
<dbReference type="Pfam" id="PF01256">
    <property type="entry name" value="Carb_kinase"/>
    <property type="match status" value="1"/>
</dbReference>
<evidence type="ECO:0000256" key="16">
    <source>
        <dbReference type="ARBA" id="ARBA00049209"/>
    </source>
</evidence>
<comment type="caution">
    <text evidence="18">Lacks conserved residue(s) required for the propagation of feature annotation.</text>
</comment>
<dbReference type="SUPFAM" id="SSF53613">
    <property type="entry name" value="Ribokinase-like"/>
    <property type="match status" value="1"/>
</dbReference>
<evidence type="ECO:0000256" key="6">
    <source>
        <dbReference type="ARBA" id="ARBA00022741"/>
    </source>
</evidence>
<evidence type="ECO:0000256" key="2">
    <source>
        <dbReference type="ARBA" id="ARBA00000909"/>
    </source>
</evidence>
<comment type="subunit">
    <text evidence="17">Homotetramer.</text>
</comment>
<dbReference type="PIRSF" id="PIRSF017184">
    <property type="entry name" value="Nnr"/>
    <property type="match status" value="1"/>
</dbReference>
<dbReference type="Gene3D" id="3.40.50.10260">
    <property type="entry name" value="YjeF N-terminal domain"/>
    <property type="match status" value="1"/>
</dbReference>
<keyword evidence="9 18" id="KW-0630">Potassium</keyword>
<feature type="domain" description="YjeF C-terminal" evidence="20">
    <location>
        <begin position="235"/>
        <end position="510"/>
    </location>
</feature>
<dbReference type="Pfam" id="PF03853">
    <property type="entry name" value="YjeF_N"/>
    <property type="match status" value="1"/>
</dbReference>
<feature type="binding site" evidence="17">
    <location>
        <position position="270"/>
    </location>
    <ligand>
        <name>(6S)-NADPHX</name>
        <dbReference type="ChEBI" id="CHEBI:64076"/>
    </ligand>
</feature>
<comment type="cofactor">
    <cofactor evidence="18 19">
        <name>K(+)</name>
        <dbReference type="ChEBI" id="CHEBI:29103"/>
    </cofactor>
    <text evidence="18 19">Binds 1 potassium ion per subunit.</text>
</comment>
<dbReference type="GO" id="GO:0005524">
    <property type="term" value="F:ATP binding"/>
    <property type="evidence" value="ECO:0007669"/>
    <property type="project" value="UniProtKB-UniRule"/>
</dbReference>
<dbReference type="EC" id="5.1.99.6" evidence="19"/>
<dbReference type="AlphaFoldDB" id="A0A7D4SMG0"/>
<evidence type="ECO:0000256" key="19">
    <source>
        <dbReference type="PIRNR" id="PIRNR017184"/>
    </source>
</evidence>
<dbReference type="InterPro" id="IPR030677">
    <property type="entry name" value="Nnr"/>
</dbReference>
<dbReference type="PROSITE" id="PS01049">
    <property type="entry name" value="YJEF_C_1"/>
    <property type="match status" value="1"/>
</dbReference>
<dbReference type="NCBIfam" id="TIGR00196">
    <property type="entry name" value="yjeF_cterm"/>
    <property type="match status" value="1"/>
</dbReference>
<feature type="binding site" evidence="17">
    <location>
        <position position="452"/>
    </location>
    <ligand>
        <name>AMP</name>
        <dbReference type="ChEBI" id="CHEBI:456215"/>
    </ligand>
</feature>
<feature type="domain" description="YjeF N-terminal" evidence="21">
    <location>
        <begin position="18"/>
        <end position="224"/>
    </location>
</feature>
<dbReference type="InterPro" id="IPR036652">
    <property type="entry name" value="YjeF_N_dom_sf"/>
</dbReference>
<dbReference type="Gene3D" id="3.40.1190.20">
    <property type="match status" value="1"/>
</dbReference>
<keyword evidence="10 17" id="KW-0520">NAD</keyword>
<keyword evidence="13" id="KW-0511">Multifunctional enzyme</keyword>
<evidence type="ECO:0000259" key="21">
    <source>
        <dbReference type="PROSITE" id="PS51385"/>
    </source>
</evidence>
<dbReference type="SUPFAM" id="SSF64153">
    <property type="entry name" value="YjeF N-terminal domain-like"/>
    <property type="match status" value="1"/>
</dbReference>
<evidence type="ECO:0000256" key="1">
    <source>
        <dbReference type="ARBA" id="ARBA00000013"/>
    </source>
</evidence>